<feature type="region of interest" description="Disordered" evidence="1">
    <location>
        <begin position="242"/>
        <end position="514"/>
    </location>
</feature>
<feature type="compositionally biased region" description="Basic and acidic residues" evidence="1">
    <location>
        <begin position="480"/>
        <end position="496"/>
    </location>
</feature>
<accession>A0A9P9DQ54</accession>
<feature type="compositionally biased region" description="Low complexity" evidence="1">
    <location>
        <begin position="1"/>
        <end position="15"/>
    </location>
</feature>
<feature type="compositionally biased region" description="Low complexity" evidence="1">
    <location>
        <begin position="439"/>
        <end position="451"/>
    </location>
</feature>
<evidence type="ECO:0000256" key="1">
    <source>
        <dbReference type="SAM" id="MobiDB-lite"/>
    </source>
</evidence>
<sequence>ADPSALAASPGSGPSRPLPDSPYPPLIEKFLGRFLSFTQSSQITQQFYSSWHRNRNIMWTGNIRYEAQTWADRRDMRTLSTAMGPLAHGDNPPCLQASKGNGRSKYMRGASAVFAWHVTADDDVVTILCPPPPYRFNPGGGTNIQLVELPILIGIVGGRAVSRIEAVHPMVHGAEDFRYQLWPVDDVRIWINKFAKVSIQRTVWLPRSRKGQVKQIEQLLRSTPRHSEKDAVYRAILHEESSTSMASVSKQSGSEHVDSGNLPATQSETPKKKKKKKKKKKGTAASELAPISEGLQVKELKTQPQASSEKTKTAASSTRQGTSGSAKGKEKEVNTANTVPQSASGKKNKTEAPLGTGQGASKVTQGKAKKAGIANTVPQSKASVPMGTGTRGGLAGGNSSSQAQSLTKDQKKRGKTTLSEGLTAAKEPLGKTSRKESTETAATIAASAAPSKTKKTQNLEEAKEVKKKDKEVKKKNKEVKKKDKEIKKKDKEEKNKQTQLKPQGSSLPSTNTPGQTACRLNVCKADQEFSFTTPPLLMQSRPKANGLLTLTIQKLRSQDTVTERQQLSLLVGLSAECIRAELCLQPAQASLFIIPTASWLTLERTHCGRK</sequence>
<keyword evidence="3" id="KW-1185">Reference proteome</keyword>
<feature type="compositionally biased region" description="Polar residues" evidence="1">
    <location>
        <begin position="242"/>
        <end position="252"/>
    </location>
</feature>
<gene>
    <name evidence="2" type="ORF">EDB81DRAFT_913055</name>
</gene>
<feature type="non-terminal residue" evidence="2">
    <location>
        <position position="1"/>
    </location>
</feature>
<dbReference type="OrthoDB" id="5232980at2759"/>
<proteinExistence type="predicted"/>
<feature type="region of interest" description="Disordered" evidence="1">
    <location>
        <begin position="1"/>
        <end position="22"/>
    </location>
</feature>
<evidence type="ECO:0000313" key="3">
    <source>
        <dbReference type="Proteomes" id="UP000738349"/>
    </source>
</evidence>
<protein>
    <submittedName>
        <fullName evidence="2">Uncharacterized protein</fullName>
    </submittedName>
</protein>
<feature type="compositionally biased region" description="Basic residues" evidence="1">
    <location>
        <begin position="271"/>
        <end position="282"/>
    </location>
</feature>
<dbReference type="AlphaFoldDB" id="A0A9P9DQ54"/>
<feature type="compositionally biased region" description="Polar residues" evidence="1">
    <location>
        <begin position="398"/>
        <end position="407"/>
    </location>
</feature>
<reference evidence="2" key="1">
    <citation type="journal article" date="2021" name="Nat. Commun.">
        <title>Genetic determinants of endophytism in the Arabidopsis root mycobiome.</title>
        <authorList>
            <person name="Mesny F."/>
            <person name="Miyauchi S."/>
            <person name="Thiergart T."/>
            <person name="Pickel B."/>
            <person name="Atanasova L."/>
            <person name="Karlsson M."/>
            <person name="Huettel B."/>
            <person name="Barry K.W."/>
            <person name="Haridas S."/>
            <person name="Chen C."/>
            <person name="Bauer D."/>
            <person name="Andreopoulos W."/>
            <person name="Pangilinan J."/>
            <person name="LaButti K."/>
            <person name="Riley R."/>
            <person name="Lipzen A."/>
            <person name="Clum A."/>
            <person name="Drula E."/>
            <person name="Henrissat B."/>
            <person name="Kohler A."/>
            <person name="Grigoriev I.V."/>
            <person name="Martin F.M."/>
            <person name="Hacquard S."/>
        </authorList>
    </citation>
    <scope>NUCLEOTIDE SEQUENCE</scope>
    <source>
        <strain evidence="2">MPI-CAGE-AT-0147</strain>
    </source>
</reference>
<feature type="compositionally biased region" description="Basic and acidic residues" evidence="1">
    <location>
        <begin position="457"/>
        <end position="472"/>
    </location>
</feature>
<dbReference type="EMBL" id="JAGMUV010000023">
    <property type="protein sequence ID" value="KAH7122969.1"/>
    <property type="molecule type" value="Genomic_DNA"/>
</dbReference>
<comment type="caution">
    <text evidence="2">The sequence shown here is derived from an EMBL/GenBank/DDBJ whole genome shotgun (WGS) entry which is preliminary data.</text>
</comment>
<organism evidence="2 3">
    <name type="scientific">Dactylonectria macrodidyma</name>
    <dbReference type="NCBI Taxonomy" id="307937"/>
    <lineage>
        <taxon>Eukaryota</taxon>
        <taxon>Fungi</taxon>
        <taxon>Dikarya</taxon>
        <taxon>Ascomycota</taxon>
        <taxon>Pezizomycotina</taxon>
        <taxon>Sordariomycetes</taxon>
        <taxon>Hypocreomycetidae</taxon>
        <taxon>Hypocreales</taxon>
        <taxon>Nectriaceae</taxon>
        <taxon>Dactylonectria</taxon>
    </lineage>
</organism>
<feature type="compositionally biased region" description="Polar residues" evidence="1">
    <location>
        <begin position="334"/>
        <end position="345"/>
    </location>
</feature>
<feature type="compositionally biased region" description="Polar residues" evidence="1">
    <location>
        <begin position="497"/>
        <end position="514"/>
    </location>
</feature>
<evidence type="ECO:0000313" key="2">
    <source>
        <dbReference type="EMBL" id="KAH7122969.1"/>
    </source>
</evidence>
<name>A0A9P9DQ54_9HYPO</name>
<dbReference type="Proteomes" id="UP000738349">
    <property type="component" value="Unassembled WGS sequence"/>
</dbReference>